<reference evidence="7 8" key="2">
    <citation type="submission" date="2016-03" db="EMBL/GenBank/DDBJ databases">
        <title>Draft genome sequence of Gluconobacter cerinus strain CECT 9110.</title>
        <authorList>
            <person name="Sainz F."/>
            <person name="Mas A."/>
            <person name="Torija M.J."/>
        </authorList>
    </citation>
    <scope>NUCLEOTIDE SEQUENCE [LARGE SCALE GENOMIC DNA]</scope>
    <source>
        <strain evidence="7 8">CECT 9110</strain>
    </source>
</reference>
<dbReference type="PANTHER" id="PTHR30419">
    <property type="entry name" value="HTH-TYPE TRANSCRIPTIONAL REGULATOR YBHD"/>
    <property type="match status" value="1"/>
</dbReference>
<evidence type="ECO:0000313" key="7">
    <source>
        <dbReference type="EMBL" id="OAJ66682.1"/>
    </source>
</evidence>
<dbReference type="Proteomes" id="UP000077786">
    <property type="component" value="Unassembled WGS sequence"/>
</dbReference>
<dbReference type="InterPro" id="IPR036390">
    <property type="entry name" value="WH_DNA-bd_sf"/>
</dbReference>
<protein>
    <submittedName>
        <fullName evidence="7">LysR family transcriptional regulator</fullName>
    </submittedName>
</protein>
<dbReference type="InterPro" id="IPR000847">
    <property type="entry name" value="LysR_HTH_N"/>
</dbReference>
<keyword evidence="9" id="KW-1185">Reference proteome</keyword>
<feature type="domain" description="HTH lysR-type" evidence="5">
    <location>
        <begin position="8"/>
        <end position="60"/>
    </location>
</feature>
<dbReference type="Gene3D" id="1.10.10.10">
    <property type="entry name" value="Winged helix-like DNA-binding domain superfamily/Winged helix DNA-binding domain"/>
    <property type="match status" value="1"/>
</dbReference>
<dbReference type="PANTHER" id="PTHR30419:SF8">
    <property type="entry name" value="NITROGEN ASSIMILATION TRANSCRIPTIONAL ACTIVATOR-RELATED"/>
    <property type="match status" value="1"/>
</dbReference>
<evidence type="ECO:0000313" key="9">
    <source>
        <dbReference type="Proteomes" id="UP001156614"/>
    </source>
</evidence>
<comment type="similarity">
    <text evidence="1">Belongs to the LysR transcriptional regulatory family.</text>
</comment>
<evidence type="ECO:0000313" key="8">
    <source>
        <dbReference type="Proteomes" id="UP000077786"/>
    </source>
</evidence>
<comment type="caution">
    <text evidence="7">The sequence shown here is derived from an EMBL/GenBank/DDBJ whole genome shotgun (WGS) entry which is preliminary data.</text>
</comment>
<dbReference type="Proteomes" id="UP001156614">
    <property type="component" value="Unassembled WGS sequence"/>
</dbReference>
<gene>
    <name evidence="7" type="ORF">A0123_02815</name>
    <name evidence="6" type="ORF">GCM10007867_21020</name>
</gene>
<dbReference type="Pfam" id="PF03466">
    <property type="entry name" value="LysR_substrate"/>
    <property type="match status" value="1"/>
</dbReference>
<dbReference type="Gene3D" id="3.40.190.290">
    <property type="match status" value="1"/>
</dbReference>
<organism evidence="7 8">
    <name type="scientific">Gluconobacter cerinus</name>
    <dbReference type="NCBI Taxonomy" id="38307"/>
    <lineage>
        <taxon>Bacteria</taxon>
        <taxon>Pseudomonadati</taxon>
        <taxon>Pseudomonadota</taxon>
        <taxon>Alphaproteobacteria</taxon>
        <taxon>Acetobacterales</taxon>
        <taxon>Acetobacteraceae</taxon>
        <taxon>Gluconobacter</taxon>
    </lineage>
</organism>
<keyword evidence="2" id="KW-0805">Transcription regulation</keyword>
<dbReference type="GO" id="GO:0005829">
    <property type="term" value="C:cytosol"/>
    <property type="evidence" value="ECO:0007669"/>
    <property type="project" value="TreeGrafter"/>
</dbReference>
<dbReference type="OrthoDB" id="5297263at2"/>
<name>A0A1B6VHJ1_9PROT</name>
<evidence type="ECO:0000256" key="2">
    <source>
        <dbReference type="ARBA" id="ARBA00023015"/>
    </source>
</evidence>
<proteinExistence type="inferred from homology"/>
<evidence type="ECO:0000259" key="5">
    <source>
        <dbReference type="PROSITE" id="PS50931"/>
    </source>
</evidence>
<dbReference type="SUPFAM" id="SSF53850">
    <property type="entry name" value="Periplasmic binding protein-like II"/>
    <property type="match status" value="1"/>
</dbReference>
<dbReference type="GO" id="GO:0003700">
    <property type="term" value="F:DNA-binding transcription factor activity"/>
    <property type="evidence" value="ECO:0007669"/>
    <property type="project" value="InterPro"/>
</dbReference>
<dbReference type="InterPro" id="IPR050950">
    <property type="entry name" value="HTH-type_LysR_regulators"/>
</dbReference>
<dbReference type="InterPro" id="IPR036388">
    <property type="entry name" value="WH-like_DNA-bd_sf"/>
</dbReference>
<dbReference type="EMBL" id="BSNU01000003">
    <property type="protein sequence ID" value="GLQ63257.1"/>
    <property type="molecule type" value="Genomic_DNA"/>
</dbReference>
<evidence type="ECO:0000313" key="6">
    <source>
        <dbReference type="EMBL" id="GLQ63257.1"/>
    </source>
</evidence>
<dbReference type="EMBL" id="LUTU01000014">
    <property type="protein sequence ID" value="OAJ66682.1"/>
    <property type="molecule type" value="Genomic_DNA"/>
</dbReference>
<sequence length="302" mass="33442">MPVFSRFLRYFLSVAQYGSIRKASEHLRIAASAIDRQILHGEEALGTPLFERLPSGLRLTAAGELLYTKGKQWTREMQEVRTQLEDMRGLRRGQVDIALPDALTTGFLPRILKDLRKSHPGITICTHVLDNAVIQQALISGDVDFALLLNPTQARGLLVRTHIDYPLGFVCLPDHPIAQHKDARFSICAEYPMVMPQQPLALQRQIEILEIDSNVSVQPAASSDNIQMIKSLVLEGVGLGILSRLDAMKEILSGELAFVPISNRDVSPLTLALCVDQARQLSGAARLVIAEVEKTFLHPTEI</sequence>
<dbReference type="PATRIC" id="fig|38307.3.peg.2938"/>
<reference evidence="6" key="4">
    <citation type="submission" date="2023-01" db="EMBL/GenBank/DDBJ databases">
        <title>Draft genome sequence of Gluconobacter cerinus strain NBRC 3267.</title>
        <authorList>
            <person name="Sun Q."/>
            <person name="Mori K."/>
        </authorList>
    </citation>
    <scope>NUCLEOTIDE SEQUENCE</scope>
    <source>
        <strain evidence="6">NBRC 3267</strain>
    </source>
</reference>
<dbReference type="RefSeq" id="WP_046900529.1">
    <property type="nucleotide sequence ID" value="NZ_BEWM01000002.1"/>
</dbReference>
<dbReference type="Pfam" id="PF00126">
    <property type="entry name" value="HTH_1"/>
    <property type="match status" value="1"/>
</dbReference>
<dbReference type="AlphaFoldDB" id="A0A1B6VHJ1"/>
<reference evidence="6" key="1">
    <citation type="journal article" date="2014" name="Int. J. Syst. Evol. Microbiol.">
        <title>Complete genome sequence of Corynebacterium casei LMG S-19264T (=DSM 44701T), isolated from a smear-ripened cheese.</title>
        <authorList>
            <consortium name="US DOE Joint Genome Institute (JGI-PGF)"/>
            <person name="Walter F."/>
            <person name="Albersmeier A."/>
            <person name="Kalinowski J."/>
            <person name="Ruckert C."/>
        </authorList>
    </citation>
    <scope>NUCLEOTIDE SEQUENCE</scope>
    <source>
        <strain evidence="6">NBRC 3267</strain>
    </source>
</reference>
<keyword evidence="4" id="KW-0804">Transcription</keyword>
<reference evidence="9" key="3">
    <citation type="journal article" date="2019" name="Int. J. Syst. Evol. Microbiol.">
        <title>The Global Catalogue of Microorganisms (GCM) 10K type strain sequencing project: providing services to taxonomists for standard genome sequencing and annotation.</title>
        <authorList>
            <consortium name="The Broad Institute Genomics Platform"/>
            <consortium name="The Broad Institute Genome Sequencing Center for Infectious Disease"/>
            <person name="Wu L."/>
            <person name="Ma J."/>
        </authorList>
    </citation>
    <scope>NUCLEOTIDE SEQUENCE [LARGE SCALE GENOMIC DNA]</scope>
    <source>
        <strain evidence="9">NBRC 3267</strain>
    </source>
</reference>
<keyword evidence="3" id="KW-0238">DNA-binding</keyword>
<evidence type="ECO:0000256" key="4">
    <source>
        <dbReference type="ARBA" id="ARBA00023163"/>
    </source>
</evidence>
<dbReference type="SUPFAM" id="SSF46785">
    <property type="entry name" value="Winged helix' DNA-binding domain"/>
    <property type="match status" value="1"/>
</dbReference>
<dbReference type="InterPro" id="IPR005119">
    <property type="entry name" value="LysR_subst-bd"/>
</dbReference>
<dbReference type="GO" id="GO:0003677">
    <property type="term" value="F:DNA binding"/>
    <property type="evidence" value="ECO:0007669"/>
    <property type="project" value="UniProtKB-KW"/>
</dbReference>
<dbReference type="PROSITE" id="PS50931">
    <property type="entry name" value="HTH_LYSR"/>
    <property type="match status" value="1"/>
</dbReference>
<evidence type="ECO:0000256" key="3">
    <source>
        <dbReference type="ARBA" id="ARBA00023125"/>
    </source>
</evidence>
<evidence type="ECO:0000256" key="1">
    <source>
        <dbReference type="ARBA" id="ARBA00009437"/>
    </source>
</evidence>
<accession>A0A1B6VHJ1</accession>